<name>A0A6C0LQ14_9ZZZZ</name>
<reference evidence="1" key="1">
    <citation type="journal article" date="2020" name="Nature">
        <title>Giant virus diversity and host interactions through global metagenomics.</title>
        <authorList>
            <person name="Schulz F."/>
            <person name="Roux S."/>
            <person name="Paez-Espino D."/>
            <person name="Jungbluth S."/>
            <person name="Walsh D.A."/>
            <person name="Denef V.J."/>
            <person name="McMahon K.D."/>
            <person name="Konstantinidis K.T."/>
            <person name="Eloe-Fadrosh E.A."/>
            <person name="Kyrpides N.C."/>
            <person name="Woyke T."/>
        </authorList>
    </citation>
    <scope>NUCLEOTIDE SEQUENCE</scope>
    <source>
        <strain evidence="1">GVMAG-M-3300027963-41</strain>
    </source>
</reference>
<proteinExistence type="predicted"/>
<organism evidence="1">
    <name type="scientific">viral metagenome</name>
    <dbReference type="NCBI Taxonomy" id="1070528"/>
    <lineage>
        <taxon>unclassified sequences</taxon>
        <taxon>metagenomes</taxon>
        <taxon>organismal metagenomes</taxon>
    </lineage>
</organism>
<sequence>MESTPLKLADGNILPNTYYEFPQKKRSKFSAKFGAWIKKVVKFFTTPPN</sequence>
<accession>A0A6C0LQ14</accession>
<dbReference type="EMBL" id="MN740535">
    <property type="protein sequence ID" value="QHU32058.1"/>
    <property type="molecule type" value="Genomic_DNA"/>
</dbReference>
<evidence type="ECO:0000313" key="1">
    <source>
        <dbReference type="EMBL" id="QHU32058.1"/>
    </source>
</evidence>
<protein>
    <submittedName>
        <fullName evidence="1">Uncharacterized protein</fullName>
    </submittedName>
</protein>
<dbReference type="AlphaFoldDB" id="A0A6C0LQ14"/>